<reference evidence="1" key="1">
    <citation type="journal article" date="2021" name="Proc. Natl. Acad. Sci. U.S.A.">
        <title>A Catalog of Tens of Thousands of Viruses from Human Metagenomes Reveals Hidden Associations with Chronic Diseases.</title>
        <authorList>
            <person name="Tisza M.J."/>
            <person name="Buck C.B."/>
        </authorList>
    </citation>
    <scope>NUCLEOTIDE SEQUENCE</scope>
    <source>
        <strain evidence="1">CtEtC12</strain>
    </source>
</reference>
<organism evidence="1">
    <name type="scientific">Myoviridae sp. ctEtC12</name>
    <dbReference type="NCBI Taxonomy" id="2825062"/>
    <lineage>
        <taxon>Viruses</taxon>
        <taxon>Duplodnaviria</taxon>
        <taxon>Heunggongvirae</taxon>
        <taxon>Uroviricota</taxon>
        <taxon>Caudoviricetes</taxon>
    </lineage>
</organism>
<name>A0A8S5V300_9CAUD</name>
<sequence>MKNVEKYIFEEALAYYGSEAQIKMLYEEMAELQIAVCKNGRGADNLDNIAEEIADVGIMLDQMRLLFNVEARSRDIRVEKVARLAERMDAG</sequence>
<dbReference type="EMBL" id="BK016187">
    <property type="protein sequence ID" value="DAG01130.1"/>
    <property type="molecule type" value="Genomic_DNA"/>
</dbReference>
<accession>A0A8S5V300</accession>
<dbReference type="Gene3D" id="1.10.287.1080">
    <property type="entry name" value="MazG-like"/>
    <property type="match status" value="1"/>
</dbReference>
<evidence type="ECO:0000313" key="1">
    <source>
        <dbReference type="EMBL" id="DAG01130.1"/>
    </source>
</evidence>
<dbReference type="SUPFAM" id="SSF101386">
    <property type="entry name" value="all-alpha NTP pyrophosphatases"/>
    <property type="match status" value="1"/>
</dbReference>
<proteinExistence type="predicted"/>
<protein>
    <submittedName>
        <fullName evidence="1">Nucleoside triphosphate pyrophosphohydrolase</fullName>
    </submittedName>
</protein>
<dbReference type="CDD" id="cd11539">
    <property type="entry name" value="NTP-PPase_u2"/>
    <property type="match status" value="1"/>
</dbReference>